<dbReference type="HOGENOM" id="CLU_2887489_0_0_1"/>
<feature type="region of interest" description="Disordered" evidence="1">
    <location>
        <begin position="1"/>
        <end position="35"/>
    </location>
</feature>
<evidence type="ECO:0000313" key="2">
    <source>
        <dbReference type="EMBL" id="KIO20434.1"/>
    </source>
</evidence>
<name>A0A0C3Q978_9AGAM</name>
<keyword evidence="3" id="KW-1185">Reference proteome</keyword>
<gene>
    <name evidence="2" type="ORF">M407DRAFT_29901</name>
</gene>
<accession>A0A0C3Q978</accession>
<sequence length="63" mass="6488">MNGDATPANGASADGDAEMDDQAEANSAKDDDEASKTGSAAALASYFTFWIRLSNTVTTTLRA</sequence>
<dbReference type="EMBL" id="KN823174">
    <property type="protein sequence ID" value="KIO20434.1"/>
    <property type="molecule type" value="Genomic_DNA"/>
</dbReference>
<protein>
    <submittedName>
        <fullName evidence="2">Uncharacterized protein</fullName>
    </submittedName>
</protein>
<proteinExistence type="predicted"/>
<evidence type="ECO:0000256" key="1">
    <source>
        <dbReference type="SAM" id="MobiDB-lite"/>
    </source>
</evidence>
<evidence type="ECO:0000313" key="3">
    <source>
        <dbReference type="Proteomes" id="UP000054248"/>
    </source>
</evidence>
<dbReference type="Proteomes" id="UP000054248">
    <property type="component" value="Unassembled WGS sequence"/>
</dbReference>
<organism evidence="2 3">
    <name type="scientific">Tulasnella calospora MUT 4182</name>
    <dbReference type="NCBI Taxonomy" id="1051891"/>
    <lineage>
        <taxon>Eukaryota</taxon>
        <taxon>Fungi</taxon>
        <taxon>Dikarya</taxon>
        <taxon>Basidiomycota</taxon>
        <taxon>Agaricomycotina</taxon>
        <taxon>Agaricomycetes</taxon>
        <taxon>Cantharellales</taxon>
        <taxon>Tulasnellaceae</taxon>
        <taxon>Tulasnella</taxon>
    </lineage>
</organism>
<dbReference type="AlphaFoldDB" id="A0A0C3Q978"/>
<reference evidence="3" key="2">
    <citation type="submission" date="2015-01" db="EMBL/GenBank/DDBJ databases">
        <title>Evolutionary Origins and Diversification of the Mycorrhizal Mutualists.</title>
        <authorList>
            <consortium name="DOE Joint Genome Institute"/>
            <consortium name="Mycorrhizal Genomics Consortium"/>
            <person name="Kohler A."/>
            <person name="Kuo A."/>
            <person name="Nagy L.G."/>
            <person name="Floudas D."/>
            <person name="Copeland A."/>
            <person name="Barry K.W."/>
            <person name="Cichocki N."/>
            <person name="Veneault-Fourrey C."/>
            <person name="LaButti K."/>
            <person name="Lindquist E.A."/>
            <person name="Lipzen A."/>
            <person name="Lundell T."/>
            <person name="Morin E."/>
            <person name="Murat C."/>
            <person name="Riley R."/>
            <person name="Ohm R."/>
            <person name="Sun H."/>
            <person name="Tunlid A."/>
            <person name="Henrissat B."/>
            <person name="Grigoriev I.V."/>
            <person name="Hibbett D.S."/>
            <person name="Martin F."/>
        </authorList>
    </citation>
    <scope>NUCLEOTIDE SEQUENCE [LARGE SCALE GENOMIC DNA]</scope>
    <source>
        <strain evidence="3">MUT 4182</strain>
    </source>
</reference>
<reference evidence="2 3" key="1">
    <citation type="submission" date="2014-04" db="EMBL/GenBank/DDBJ databases">
        <authorList>
            <consortium name="DOE Joint Genome Institute"/>
            <person name="Kuo A."/>
            <person name="Girlanda M."/>
            <person name="Perotto S."/>
            <person name="Kohler A."/>
            <person name="Nagy L.G."/>
            <person name="Floudas D."/>
            <person name="Copeland A."/>
            <person name="Barry K.W."/>
            <person name="Cichocki N."/>
            <person name="Veneault-Fourrey C."/>
            <person name="LaButti K."/>
            <person name="Lindquist E.A."/>
            <person name="Lipzen A."/>
            <person name="Lundell T."/>
            <person name="Morin E."/>
            <person name="Murat C."/>
            <person name="Sun H."/>
            <person name="Tunlid A."/>
            <person name="Henrissat B."/>
            <person name="Grigoriev I.V."/>
            <person name="Hibbett D.S."/>
            <person name="Martin F."/>
            <person name="Nordberg H.P."/>
            <person name="Cantor M.N."/>
            <person name="Hua S.X."/>
        </authorList>
    </citation>
    <scope>NUCLEOTIDE SEQUENCE [LARGE SCALE GENOMIC DNA]</scope>
    <source>
        <strain evidence="2 3">MUT 4182</strain>
    </source>
</reference>